<dbReference type="InterPro" id="IPR050816">
    <property type="entry name" value="Flavin-dep_Halogenase_NPB"/>
</dbReference>
<accession>A0A2X1CY05</accession>
<feature type="binding site" evidence="2">
    <location>
        <position position="85"/>
    </location>
    <ligand>
        <name>7-chloro-L-tryptophan</name>
        <dbReference type="ChEBI" id="CHEBI:58713"/>
    </ligand>
</feature>
<dbReference type="InterPro" id="IPR033856">
    <property type="entry name" value="Trp_halogen"/>
</dbReference>
<feature type="binding site" evidence="2">
    <location>
        <position position="349"/>
    </location>
    <ligand>
        <name>L-tryptophan</name>
        <dbReference type="ChEBI" id="CHEBI:57912"/>
    </ligand>
</feature>
<dbReference type="RefSeq" id="WP_112862275.1">
    <property type="nucleotide sequence ID" value="NZ_UAQP01000005.1"/>
</dbReference>
<proteinExistence type="predicted"/>
<keyword evidence="2" id="KW-0285">Flavoprotein</keyword>
<evidence type="ECO:0000256" key="1">
    <source>
        <dbReference type="PIRSR" id="PIRSR011396-1"/>
    </source>
</evidence>
<dbReference type="AlphaFoldDB" id="A0A2X1CY05"/>
<sequence>MSDQAEPVRHIAIVGGGTAGWMAAAALGKAFTRSNGLSLKITLVESEQIGTVGVGEATIPPIRQFVQMIGLSEEDFIRSTAATAKLGIAFKDWTAPGSEYFHGFGDYGPTIAGQAWRQYLFRLKAAGRIDTLAPWSMPTAMARAGKFAPPVEDSRSVLSHYSYAYQFDAGLFARRLRTLAETLGVVRREGRITGVDRDGETGLVRAVTLEHGGEVEADLFIDCSGFRGLLIEQTMQAGYEDWTHWLPCDRAVAVPCSSTLPPEPITTARAREAGWQWRIPLQHRVGNGYVYSSDHMDDQTALDDLLGQIESEPLAEPNRLRFVTGRRREAWKGNVVSLGLASGFVEPLESTSINLIQTGIGRLLEMFPDRSFDPALIREYNRRSAQEFERIRDFIILHYHLAGRAGAMWDRCRETAPPDTLMEKIELFRARGEVGLLADESFREDSWAAVFTGLGTWPKQASPLACLDDLETVDRQARQFAQLIARAAAALPDHSTTFTGYAR</sequence>
<evidence type="ECO:0000256" key="2">
    <source>
        <dbReference type="PIRSR" id="PIRSR011396-2"/>
    </source>
</evidence>
<dbReference type="PANTHER" id="PTHR43747">
    <property type="entry name" value="FAD-BINDING PROTEIN"/>
    <property type="match status" value="1"/>
</dbReference>
<dbReference type="GO" id="GO:0000166">
    <property type="term" value="F:nucleotide binding"/>
    <property type="evidence" value="ECO:0007669"/>
    <property type="project" value="UniProtKB-KW"/>
</dbReference>
<dbReference type="PIRSF" id="PIRSF011396">
    <property type="entry name" value="Trp_halogenase"/>
    <property type="match status" value="1"/>
</dbReference>
<protein>
    <submittedName>
        <fullName evidence="3">Uncharacterized protein conserved in bacteria</fullName>
    </submittedName>
</protein>
<dbReference type="GO" id="GO:0004497">
    <property type="term" value="F:monooxygenase activity"/>
    <property type="evidence" value="ECO:0007669"/>
    <property type="project" value="InterPro"/>
</dbReference>
<feature type="binding site" evidence="2">
    <location>
        <begin position="16"/>
        <end position="19"/>
    </location>
    <ligand>
        <name>FAD</name>
        <dbReference type="ChEBI" id="CHEBI:57692"/>
    </ligand>
</feature>
<feature type="active site" evidence="1">
    <location>
        <position position="85"/>
    </location>
</feature>
<keyword evidence="2" id="KW-0274">FAD</keyword>
<dbReference type="Pfam" id="PF04820">
    <property type="entry name" value="Trp_halogenase"/>
    <property type="match status" value="1"/>
</dbReference>
<dbReference type="PANTHER" id="PTHR43747:SF4">
    <property type="entry name" value="FLAVIN-DEPENDENT TRYPTOPHAN HALOGENASE"/>
    <property type="match status" value="1"/>
</dbReference>
<evidence type="ECO:0000313" key="4">
    <source>
        <dbReference type="Proteomes" id="UP000251186"/>
    </source>
</evidence>
<keyword evidence="2" id="KW-0547">Nucleotide-binding</keyword>
<dbReference type="InterPro" id="IPR036188">
    <property type="entry name" value="FAD/NAD-bd_sf"/>
</dbReference>
<reference evidence="3 4" key="1">
    <citation type="submission" date="2018-06" db="EMBL/GenBank/DDBJ databases">
        <authorList>
            <consortium name="Pathogen Informatics"/>
            <person name="Doyle S."/>
        </authorList>
    </citation>
    <scope>NUCLEOTIDE SEQUENCE [LARGE SCALE GENOMIC DNA]</scope>
    <source>
        <strain evidence="3 4">NCTC11166</strain>
    </source>
</reference>
<feature type="binding site" evidence="2">
    <location>
        <position position="340"/>
    </location>
    <ligand>
        <name>FAD</name>
        <dbReference type="ChEBI" id="CHEBI:57692"/>
    </ligand>
</feature>
<gene>
    <name evidence="3" type="ORF">NCTC11166_01420</name>
</gene>
<dbReference type="Proteomes" id="UP000251186">
    <property type="component" value="Unassembled WGS sequence"/>
</dbReference>
<evidence type="ECO:0000313" key="3">
    <source>
        <dbReference type="EMBL" id="SPU53315.1"/>
    </source>
</evidence>
<name>A0A2X1CY05_BREVE</name>
<feature type="binding site" evidence="2">
    <location>
        <position position="353"/>
    </location>
    <ligand>
        <name>FAD</name>
        <dbReference type="ChEBI" id="CHEBI:57692"/>
    </ligand>
</feature>
<dbReference type="InterPro" id="IPR006905">
    <property type="entry name" value="Flavin_halogenase"/>
</dbReference>
<dbReference type="EMBL" id="UAQP01000005">
    <property type="protein sequence ID" value="SPU53315.1"/>
    <property type="molecule type" value="Genomic_DNA"/>
</dbReference>
<dbReference type="Gene3D" id="3.50.50.60">
    <property type="entry name" value="FAD/NAD(P)-binding domain"/>
    <property type="match status" value="1"/>
</dbReference>
<dbReference type="SUPFAM" id="SSF51905">
    <property type="entry name" value="FAD/NAD(P)-binding domain"/>
    <property type="match status" value="1"/>
</dbReference>
<organism evidence="3 4">
    <name type="scientific">Brevundimonas vesicularis</name>
    <name type="common">Pseudomonas vesicularis</name>
    <dbReference type="NCBI Taxonomy" id="41276"/>
    <lineage>
        <taxon>Bacteria</taxon>
        <taxon>Pseudomonadati</taxon>
        <taxon>Pseudomonadota</taxon>
        <taxon>Alphaproteobacteria</taxon>
        <taxon>Caulobacterales</taxon>
        <taxon>Caulobacteraceae</taxon>
        <taxon>Brevundimonas</taxon>
    </lineage>
</organism>